<keyword evidence="3" id="KW-1185">Reference proteome</keyword>
<dbReference type="EMBL" id="BAAAUG010000069">
    <property type="protein sequence ID" value="GAA3113810.1"/>
    <property type="molecule type" value="Genomic_DNA"/>
</dbReference>
<sequence length="111" mass="12396">MEALRGHYRRLLAERDRLDALASTVARTITELEQPRKDGTDMISISRPKNLFEGIGPARYMKVLRGFPELVEAVERHTAALSKAEIEVDERESPNSPTVSFAGRHPPGASR</sequence>
<protein>
    <submittedName>
        <fullName evidence="2">Uncharacterized protein</fullName>
    </submittedName>
</protein>
<evidence type="ECO:0000313" key="2">
    <source>
        <dbReference type="EMBL" id="GAA3113810.1"/>
    </source>
</evidence>
<gene>
    <name evidence="2" type="ORF">GCM10010449_40020</name>
</gene>
<name>A0ABP6MJK1_9ACTN</name>
<proteinExistence type="predicted"/>
<dbReference type="Proteomes" id="UP001501637">
    <property type="component" value="Unassembled WGS sequence"/>
</dbReference>
<organism evidence="2 3">
    <name type="scientific">Streptomyces rectiviolaceus</name>
    <dbReference type="NCBI Taxonomy" id="332591"/>
    <lineage>
        <taxon>Bacteria</taxon>
        <taxon>Bacillati</taxon>
        <taxon>Actinomycetota</taxon>
        <taxon>Actinomycetes</taxon>
        <taxon>Kitasatosporales</taxon>
        <taxon>Streptomycetaceae</taxon>
        <taxon>Streptomyces</taxon>
    </lineage>
</organism>
<comment type="caution">
    <text evidence="2">The sequence shown here is derived from an EMBL/GenBank/DDBJ whole genome shotgun (WGS) entry which is preliminary data.</text>
</comment>
<evidence type="ECO:0000256" key="1">
    <source>
        <dbReference type="SAM" id="MobiDB-lite"/>
    </source>
</evidence>
<feature type="region of interest" description="Disordered" evidence="1">
    <location>
        <begin position="85"/>
        <end position="111"/>
    </location>
</feature>
<evidence type="ECO:0000313" key="3">
    <source>
        <dbReference type="Proteomes" id="UP001501637"/>
    </source>
</evidence>
<accession>A0ABP6MJK1</accession>
<reference evidence="3" key="1">
    <citation type="journal article" date="2019" name="Int. J. Syst. Evol. Microbiol.">
        <title>The Global Catalogue of Microorganisms (GCM) 10K type strain sequencing project: providing services to taxonomists for standard genome sequencing and annotation.</title>
        <authorList>
            <consortium name="The Broad Institute Genomics Platform"/>
            <consortium name="The Broad Institute Genome Sequencing Center for Infectious Disease"/>
            <person name="Wu L."/>
            <person name="Ma J."/>
        </authorList>
    </citation>
    <scope>NUCLEOTIDE SEQUENCE [LARGE SCALE GENOMIC DNA]</scope>
    <source>
        <strain evidence="3">JCM 9092</strain>
    </source>
</reference>